<dbReference type="EMBL" id="FNTH01000001">
    <property type="protein sequence ID" value="SEB95854.1"/>
    <property type="molecule type" value="Genomic_DNA"/>
</dbReference>
<accession>A0A1H4NL54</accession>
<name>A0A1H4NL54_9BRAD</name>
<evidence type="ECO:0000313" key="3">
    <source>
        <dbReference type="Proteomes" id="UP000198992"/>
    </source>
</evidence>
<feature type="domain" description="Putative exodeoxyribonuclease 8 PDDEXK-like" evidence="1">
    <location>
        <begin position="158"/>
        <end position="256"/>
    </location>
</feature>
<protein>
    <recommendedName>
        <fullName evidence="1">Putative exodeoxyribonuclease 8 PDDEXK-like domain-containing protein</fullName>
    </recommendedName>
</protein>
<gene>
    <name evidence="2" type="ORF">SAMN05444164_0660</name>
</gene>
<dbReference type="Proteomes" id="UP000198992">
    <property type="component" value="Unassembled WGS sequence"/>
</dbReference>
<dbReference type="InterPro" id="IPR011604">
    <property type="entry name" value="PDDEXK-like_dom_sf"/>
</dbReference>
<sequence>MSDIITAPVSGEAVRFEPGIYFGVPEDKYHQDTSLGSTKLKELVIDPIEYQHGRLHGAEQKETFQLKWGRAIHCRALEGKQFLCERFPIAPSLADYPKALVTMDHLREHAKKLGLTKTGNTKALVTTAIREFDQAIPIWDEIMARFESEHAGKTIIPREAIEHIERAVEWMQREPKLAPVMEDGTFTAGASEVSIFYEENGVRLKARIDHLLSHAVVDLKSFRPFLQERLRDAAKKAISRMRYDLQAAAYVRALKAAAKLFADGKVFDCPYPPEFLKSVFAALAAAERDPHSEDALKWVWVLIKASGAPQPVVAEFDLGSMIFRQAAVDIEDAIKNYRRYVEKFGLDQDWVPEIPAETWGDTDFPSWAFQ</sequence>
<evidence type="ECO:0000313" key="2">
    <source>
        <dbReference type="EMBL" id="SEB95854.1"/>
    </source>
</evidence>
<proteinExistence type="predicted"/>
<dbReference type="Pfam" id="PF12684">
    <property type="entry name" value="DUF3799"/>
    <property type="match status" value="1"/>
</dbReference>
<reference evidence="2 3" key="1">
    <citation type="submission" date="2016-10" db="EMBL/GenBank/DDBJ databases">
        <authorList>
            <person name="de Groot N.N."/>
        </authorList>
    </citation>
    <scope>NUCLEOTIDE SEQUENCE [LARGE SCALE GENOMIC DNA]</scope>
    <source>
        <strain evidence="2 3">MT12</strain>
    </source>
</reference>
<dbReference type="InterPro" id="IPR024432">
    <property type="entry name" value="Put_RecE_PDDEXK-like_dom"/>
</dbReference>
<evidence type="ECO:0000259" key="1">
    <source>
        <dbReference type="Pfam" id="PF12684"/>
    </source>
</evidence>
<organism evidence="2 3">
    <name type="scientific">Bradyrhizobium erythrophlei</name>
    <dbReference type="NCBI Taxonomy" id="1437360"/>
    <lineage>
        <taxon>Bacteria</taxon>
        <taxon>Pseudomonadati</taxon>
        <taxon>Pseudomonadota</taxon>
        <taxon>Alphaproteobacteria</taxon>
        <taxon>Hyphomicrobiales</taxon>
        <taxon>Nitrobacteraceae</taxon>
        <taxon>Bradyrhizobium</taxon>
    </lineage>
</organism>
<dbReference type="Gene3D" id="3.90.320.10">
    <property type="match status" value="1"/>
</dbReference>
<dbReference type="RefSeq" id="WP_171947574.1">
    <property type="nucleotide sequence ID" value="NZ_FNTH01000001.1"/>
</dbReference>
<dbReference type="AlphaFoldDB" id="A0A1H4NL54"/>